<organism evidence="1 2">
    <name type="scientific">Mycetomoellerius zeteki</name>
    <dbReference type="NCBI Taxonomy" id="64791"/>
    <lineage>
        <taxon>Eukaryota</taxon>
        <taxon>Metazoa</taxon>
        <taxon>Ecdysozoa</taxon>
        <taxon>Arthropoda</taxon>
        <taxon>Hexapoda</taxon>
        <taxon>Insecta</taxon>
        <taxon>Pterygota</taxon>
        <taxon>Neoptera</taxon>
        <taxon>Endopterygota</taxon>
        <taxon>Hymenoptera</taxon>
        <taxon>Apocrita</taxon>
        <taxon>Aculeata</taxon>
        <taxon>Formicoidea</taxon>
        <taxon>Formicidae</taxon>
        <taxon>Myrmicinae</taxon>
        <taxon>Mycetomoellerius</taxon>
    </lineage>
</organism>
<dbReference type="EMBL" id="KQ983203">
    <property type="protein sequence ID" value="KYQ46696.1"/>
    <property type="molecule type" value="Genomic_DNA"/>
</dbReference>
<proteinExistence type="predicted"/>
<dbReference type="PANTHER" id="PTHR21274:SF0">
    <property type="entry name" value="MECKELIN"/>
    <property type="match status" value="1"/>
</dbReference>
<dbReference type="STRING" id="64791.A0A151WFT2"/>
<dbReference type="AlphaFoldDB" id="A0A151WFT2"/>
<accession>A0A151WFT2</accession>
<sequence length="110" mass="13088">MYIFIYLSQWLIRFTFYERYIRNRLQKFADLCSIANISVFILAHNYYGFYIHGRSVHGFADTDLPTLINDLRKEENDLCAHRGLVPGTTDHTFILSLTYSFKSLYDKLFE</sequence>
<name>A0A151WFT2_9HYME</name>
<dbReference type="Proteomes" id="UP000075809">
    <property type="component" value="Unassembled WGS sequence"/>
</dbReference>
<gene>
    <name evidence="1" type="ORF">ALC60_14217</name>
</gene>
<reference evidence="1 2" key="1">
    <citation type="submission" date="2015-09" db="EMBL/GenBank/DDBJ databases">
        <title>Trachymyrmex zeteki WGS genome.</title>
        <authorList>
            <person name="Nygaard S."/>
            <person name="Hu H."/>
            <person name="Boomsma J."/>
            <person name="Zhang G."/>
        </authorList>
    </citation>
    <scope>NUCLEOTIDE SEQUENCE [LARGE SCALE GENOMIC DNA]</scope>
    <source>
        <strain evidence="1">Tzet28-1</strain>
        <tissue evidence="1">Whole body</tissue>
    </source>
</reference>
<dbReference type="InterPro" id="IPR019170">
    <property type="entry name" value="Meckelin"/>
</dbReference>
<keyword evidence="2" id="KW-1185">Reference proteome</keyword>
<evidence type="ECO:0000313" key="2">
    <source>
        <dbReference type="Proteomes" id="UP000075809"/>
    </source>
</evidence>
<evidence type="ECO:0000313" key="1">
    <source>
        <dbReference type="EMBL" id="KYQ46696.1"/>
    </source>
</evidence>
<dbReference type="GO" id="GO:0060271">
    <property type="term" value="P:cilium assembly"/>
    <property type="evidence" value="ECO:0007669"/>
    <property type="project" value="InterPro"/>
</dbReference>
<dbReference type="GO" id="GO:0036038">
    <property type="term" value="C:MKS complex"/>
    <property type="evidence" value="ECO:0007669"/>
    <property type="project" value="InterPro"/>
</dbReference>
<dbReference type="Pfam" id="PF09773">
    <property type="entry name" value="Meckelin"/>
    <property type="match status" value="1"/>
</dbReference>
<dbReference type="PANTHER" id="PTHR21274">
    <property type="entry name" value="MECKELIN"/>
    <property type="match status" value="1"/>
</dbReference>
<protein>
    <submittedName>
        <fullName evidence="1">Meckelin</fullName>
    </submittedName>
</protein>